<name>A0A6P8Q2Y8_GEOSA</name>
<proteinExistence type="predicted"/>
<dbReference type="PROSITE" id="PS00983">
    <property type="entry name" value="LY6_UPAR"/>
    <property type="match status" value="1"/>
</dbReference>
<dbReference type="GO" id="GO:0005886">
    <property type="term" value="C:plasma membrane"/>
    <property type="evidence" value="ECO:0007669"/>
    <property type="project" value="UniProtKB-SubCell"/>
</dbReference>
<evidence type="ECO:0000256" key="3">
    <source>
        <dbReference type="ARBA" id="ARBA00022729"/>
    </source>
</evidence>
<dbReference type="PANTHER" id="PTHR16983">
    <property type="entry name" value="UPAR/LY6 DOMAIN-CONTAINING PROTEIN"/>
    <property type="match status" value="1"/>
</dbReference>
<evidence type="ECO:0000256" key="4">
    <source>
        <dbReference type="ARBA" id="ARBA00023136"/>
    </source>
</evidence>
<keyword evidence="3 6" id="KW-0732">Signal</keyword>
<evidence type="ECO:0000256" key="2">
    <source>
        <dbReference type="ARBA" id="ARBA00022475"/>
    </source>
</evidence>
<evidence type="ECO:0000259" key="7">
    <source>
        <dbReference type="SMART" id="SM00134"/>
    </source>
</evidence>
<dbReference type="RefSeq" id="XP_033790564.1">
    <property type="nucleotide sequence ID" value="XM_033934673.1"/>
</dbReference>
<keyword evidence="5" id="KW-0325">Glycoprotein</keyword>
<dbReference type="InterPro" id="IPR018363">
    <property type="entry name" value="CD59_antigen_CS"/>
</dbReference>
<keyword evidence="4" id="KW-0472">Membrane</keyword>
<sequence length="125" mass="13027">MKAFLISLVVVALCLPTVHSLLQCYTCKSETSNSKCQTPASCGEGETFCKTSVTYGGIGSLRVSFINKNCADSCSPSDVNVYAGGAYTSCCQTDLCNVNGATSVKISYLALVVSVGFIGTLLRAV</sequence>
<keyword evidence="8" id="KW-1185">Reference proteome</keyword>
<evidence type="ECO:0000313" key="8">
    <source>
        <dbReference type="Proteomes" id="UP000515159"/>
    </source>
</evidence>
<dbReference type="FunCoup" id="A0A6P8Q2Y8">
    <property type="interactions" value="121"/>
</dbReference>
<feature type="chain" id="PRO_5028356901" evidence="6">
    <location>
        <begin position="21"/>
        <end position="125"/>
    </location>
</feature>
<dbReference type="SUPFAM" id="SSF57302">
    <property type="entry name" value="Snake toxin-like"/>
    <property type="match status" value="1"/>
</dbReference>
<dbReference type="GeneID" id="117355720"/>
<dbReference type="InterPro" id="IPR035076">
    <property type="entry name" value="Toxin/TOLIP"/>
</dbReference>
<evidence type="ECO:0000256" key="1">
    <source>
        <dbReference type="ARBA" id="ARBA00004236"/>
    </source>
</evidence>
<dbReference type="InParanoid" id="A0A6P8Q2Y8"/>
<accession>A0A6P8Q2Y8</accession>
<dbReference type="Gene3D" id="2.10.60.10">
    <property type="entry name" value="CD59"/>
    <property type="match status" value="1"/>
</dbReference>
<evidence type="ECO:0000256" key="6">
    <source>
        <dbReference type="SAM" id="SignalP"/>
    </source>
</evidence>
<dbReference type="Proteomes" id="UP000515159">
    <property type="component" value="Chromosome 2"/>
</dbReference>
<dbReference type="InterPro" id="IPR051110">
    <property type="entry name" value="Ly-6/neurotoxin-like_GPI-ap"/>
</dbReference>
<dbReference type="InterPro" id="IPR016054">
    <property type="entry name" value="LY6_UPA_recep-like"/>
</dbReference>
<keyword evidence="2" id="KW-1003">Cell membrane</keyword>
<dbReference type="CDD" id="cd23575">
    <property type="entry name" value="TFP_LU_ECD_GPIHBP1"/>
    <property type="match status" value="1"/>
</dbReference>
<reference evidence="9" key="1">
    <citation type="submission" date="2025-08" db="UniProtKB">
        <authorList>
            <consortium name="RefSeq"/>
        </authorList>
    </citation>
    <scope>IDENTIFICATION</scope>
</reference>
<feature type="domain" description="UPAR/Ly6" evidence="7">
    <location>
        <begin position="22"/>
        <end position="111"/>
    </location>
</feature>
<organism evidence="8 9">
    <name type="scientific">Geotrypetes seraphini</name>
    <name type="common">Gaboon caecilian</name>
    <name type="synonym">Caecilia seraphini</name>
    <dbReference type="NCBI Taxonomy" id="260995"/>
    <lineage>
        <taxon>Eukaryota</taxon>
        <taxon>Metazoa</taxon>
        <taxon>Chordata</taxon>
        <taxon>Craniata</taxon>
        <taxon>Vertebrata</taxon>
        <taxon>Euteleostomi</taxon>
        <taxon>Amphibia</taxon>
        <taxon>Gymnophiona</taxon>
        <taxon>Geotrypetes</taxon>
    </lineage>
</organism>
<protein>
    <submittedName>
        <fullName evidence="9">Lymphocyte antigen 6E-like</fullName>
    </submittedName>
</protein>
<dbReference type="InterPro" id="IPR045860">
    <property type="entry name" value="Snake_toxin-like_sf"/>
</dbReference>
<dbReference type="AlphaFoldDB" id="A0A6P8Q2Y8"/>
<comment type="subcellular location">
    <subcellularLocation>
        <location evidence="1">Cell membrane</location>
    </subcellularLocation>
</comment>
<evidence type="ECO:0000313" key="9">
    <source>
        <dbReference type="RefSeq" id="XP_033790564.1"/>
    </source>
</evidence>
<gene>
    <name evidence="9" type="primary">LOC117355720</name>
</gene>
<dbReference type="PANTHER" id="PTHR16983:SF10">
    <property type="entry name" value="PROTEIN QUIVER"/>
    <property type="match status" value="1"/>
</dbReference>
<dbReference type="KEGG" id="gsh:117355720"/>
<feature type="signal peptide" evidence="6">
    <location>
        <begin position="1"/>
        <end position="20"/>
    </location>
</feature>
<dbReference type="Pfam" id="PF00087">
    <property type="entry name" value="Toxin_TOLIP"/>
    <property type="match status" value="1"/>
</dbReference>
<dbReference type="FunFam" id="2.10.60.10:FF:000003">
    <property type="entry name" value="lymphocyte antigen 6E isoform X1"/>
    <property type="match status" value="1"/>
</dbReference>
<evidence type="ECO:0000256" key="5">
    <source>
        <dbReference type="ARBA" id="ARBA00023180"/>
    </source>
</evidence>
<dbReference type="SMART" id="SM00134">
    <property type="entry name" value="LU"/>
    <property type="match status" value="1"/>
</dbReference>
<dbReference type="OrthoDB" id="5945173at2759"/>